<name>A0AAD4SXI1_9MAGN</name>
<comment type="caution">
    <text evidence="1">The sequence shown here is derived from an EMBL/GenBank/DDBJ whole genome shotgun (WGS) entry which is preliminary data.</text>
</comment>
<protein>
    <submittedName>
        <fullName evidence="1">Uncharacterized protein</fullName>
    </submittedName>
</protein>
<evidence type="ECO:0000313" key="2">
    <source>
        <dbReference type="Proteomes" id="UP001202328"/>
    </source>
</evidence>
<gene>
    <name evidence="1" type="ORF">MKW98_023949</name>
</gene>
<sequence>ILNNEALYNAPGGEIRVRFNWMHGLGKDAWKVISTSYEQELSHLNPSVASFVTFIRGAMVHVNHKPWEGRPVVERGEFAKWLKAKVSSFRSLPL</sequence>
<evidence type="ECO:0000313" key="1">
    <source>
        <dbReference type="EMBL" id="KAI3928348.1"/>
    </source>
</evidence>
<reference evidence="1" key="1">
    <citation type="submission" date="2022-04" db="EMBL/GenBank/DDBJ databases">
        <title>A functionally conserved STORR gene fusion in Papaver species that diverged 16.8 million years ago.</title>
        <authorList>
            <person name="Catania T."/>
        </authorList>
    </citation>
    <scope>NUCLEOTIDE SEQUENCE</scope>
    <source>
        <strain evidence="1">S-188037</strain>
    </source>
</reference>
<dbReference type="Proteomes" id="UP001202328">
    <property type="component" value="Unassembled WGS sequence"/>
</dbReference>
<feature type="non-terminal residue" evidence="1">
    <location>
        <position position="1"/>
    </location>
</feature>
<keyword evidence="2" id="KW-1185">Reference proteome</keyword>
<dbReference type="AlphaFoldDB" id="A0AAD4SXI1"/>
<proteinExistence type="predicted"/>
<accession>A0AAD4SXI1</accession>
<organism evidence="1 2">
    <name type="scientific">Papaver atlanticum</name>
    <dbReference type="NCBI Taxonomy" id="357466"/>
    <lineage>
        <taxon>Eukaryota</taxon>
        <taxon>Viridiplantae</taxon>
        <taxon>Streptophyta</taxon>
        <taxon>Embryophyta</taxon>
        <taxon>Tracheophyta</taxon>
        <taxon>Spermatophyta</taxon>
        <taxon>Magnoliopsida</taxon>
        <taxon>Ranunculales</taxon>
        <taxon>Papaveraceae</taxon>
        <taxon>Papaveroideae</taxon>
        <taxon>Papaver</taxon>
    </lineage>
</organism>
<dbReference type="EMBL" id="JAJJMB010007708">
    <property type="protein sequence ID" value="KAI3928348.1"/>
    <property type="molecule type" value="Genomic_DNA"/>
</dbReference>